<reference evidence="2 3" key="1">
    <citation type="submission" date="2024-02" db="EMBL/GenBank/DDBJ databases">
        <title>Genome analysis and characterization of Microbaculum marinisediminis sp. nov., isolated from marine sediment.</title>
        <authorList>
            <person name="Du Z.-J."/>
            <person name="Ye Y.-Q."/>
            <person name="Zhang Z.-R."/>
            <person name="Yuan S.-M."/>
            <person name="Zhang X.-Y."/>
        </authorList>
    </citation>
    <scope>NUCLEOTIDE SEQUENCE [LARGE SCALE GENOMIC DNA]</scope>
    <source>
        <strain evidence="2 3">SDUM1044001</strain>
    </source>
</reference>
<protein>
    <submittedName>
        <fullName evidence="2">Choice-of-anchor P family protein</fullName>
    </submittedName>
</protein>
<dbReference type="RefSeq" id="WP_340329423.1">
    <property type="nucleotide sequence ID" value="NZ_JAZHOF010000003.1"/>
</dbReference>
<proteinExistence type="predicted"/>
<gene>
    <name evidence="2" type="ORF">V3328_09625</name>
</gene>
<dbReference type="NCBIfam" id="NF040603">
    <property type="entry name" value="choice_anch_P"/>
    <property type="match status" value="2"/>
</dbReference>
<name>A0AAW9RW25_9HYPH</name>
<keyword evidence="3" id="KW-1185">Reference proteome</keyword>
<organism evidence="2 3">
    <name type="scientific">Microbaculum marinum</name>
    <dbReference type="NCBI Taxonomy" id="1764581"/>
    <lineage>
        <taxon>Bacteria</taxon>
        <taxon>Pseudomonadati</taxon>
        <taxon>Pseudomonadota</taxon>
        <taxon>Alphaproteobacteria</taxon>
        <taxon>Hyphomicrobiales</taxon>
        <taxon>Tepidamorphaceae</taxon>
        <taxon>Microbaculum</taxon>
    </lineage>
</organism>
<feature type="chain" id="PRO_5043734859" evidence="1">
    <location>
        <begin position="25"/>
        <end position="423"/>
    </location>
</feature>
<dbReference type="AlphaFoldDB" id="A0AAW9RW25"/>
<evidence type="ECO:0000313" key="3">
    <source>
        <dbReference type="Proteomes" id="UP001378188"/>
    </source>
</evidence>
<evidence type="ECO:0000313" key="2">
    <source>
        <dbReference type="EMBL" id="MEJ8571731.1"/>
    </source>
</evidence>
<dbReference type="EMBL" id="JAZHOF010000003">
    <property type="protein sequence ID" value="MEJ8571731.1"/>
    <property type="molecule type" value="Genomic_DNA"/>
</dbReference>
<accession>A0AAW9RW25</accession>
<dbReference type="Proteomes" id="UP001378188">
    <property type="component" value="Unassembled WGS sequence"/>
</dbReference>
<keyword evidence="1" id="KW-0732">Signal</keyword>
<sequence length="423" mass="44415">MTRIRKIAVAAPVWLGLAVGAATAAELPGHFLGQANTLRTETTLDSLRASIDRAAYTSAGCLGTNGKWQTNRVNGLGAGSEGEIAHVGLMLAKARTQKSSTSAVNEHVARVDDVELLDGVITADAIKAVANIKATKSKFRVGTGRSEFVNLRVLGNLVDADIEDNSVIQLPGLGQVVIKAVNRKVRKSSGKIQIEMLRVEIDEVNSFDIPVGTIIVVADAMAGYSRFDVDNAMFGAAYLAESNAKVGTEARDQIGRPGLIRVGCKGTNGKVRTIEVAEIAGGDLLTTAGGKSTGMGKQTSTGVKIRMTSTVADVDLLDGLVTAEEVRSVSTDTVKEGTRKSSSKGTQVLDLMVNGVPIGDVTERNVSIDIPLVGTLYVNEVRKPKSPKTKQFVTGLRLKVDGVASSLTSGAELVVARSQSQAF</sequence>
<comment type="caution">
    <text evidence="2">The sequence shown here is derived from an EMBL/GenBank/DDBJ whole genome shotgun (WGS) entry which is preliminary data.</text>
</comment>
<evidence type="ECO:0000256" key="1">
    <source>
        <dbReference type="SAM" id="SignalP"/>
    </source>
</evidence>
<feature type="signal peptide" evidence="1">
    <location>
        <begin position="1"/>
        <end position="24"/>
    </location>
</feature>